<name>A0ABT3NPP6_9PROT</name>
<feature type="compositionally biased region" description="Low complexity" evidence="8">
    <location>
        <begin position="304"/>
        <end position="377"/>
    </location>
</feature>
<dbReference type="EMBL" id="JAPFQI010000001">
    <property type="protein sequence ID" value="MCW8084140.1"/>
    <property type="molecule type" value="Genomic_DNA"/>
</dbReference>
<evidence type="ECO:0000256" key="9">
    <source>
        <dbReference type="SAM" id="SignalP"/>
    </source>
</evidence>
<accession>A0ABT3NPP6</accession>
<keyword evidence="12" id="KW-1185">Reference proteome</keyword>
<dbReference type="InterPro" id="IPR012338">
    <property type="entry name" value="Beta-lactam/transpept-like"/>
</dbReference>
<keyword evidence="6" id="KW-0961">Cell wall biogenesis/degradation</keyword>
<gene>
    <name evidence="11" type="ORF">OF850_00735</name>
</gene>
<evidence type="ECO:0000256" key="8">
    <source>
        <dbReference type="SAM" id="MobiDB-lite"/>
    </source>
</evidence>
<keyword evidence="4" id="KW-0133">Cell shape</keyword>
<sequence length="384" mass="40841">MRLPVLARRLALCAAFAVTAAIPAQAQLLESPRYASIVTEARSGNVLSATNADDLRHPASLTKMMTLYMLFEAMQAGRVDLSTPIRFSGTAASRPPSKLGVPAGGTISAETAILALVTRSANDVASAVGEHLAGSEEAFGRMMTMRARSLGMTRTTFRNASGLPDPEQVTTARDMALLGRRLFTDFPDRYSYFAVTQFAHGRQMIRNHNGMLHDYPGADGIKTGFINASGFNIVTSAQRDGVRLVGAVFGGNSWYQRNRHMAELLDDGFDRMGVRRGAAMASAPISRPTPIRVVAPVATPNTPASRRAAAAASRAESSRAQGSRAATARPAARPTAQRPVRVIHRPANPARPAASRPASTRPAATPATRSRPATSRPGSRTTRG</sequence>
<dbReference type="InterPro" id="IPR018044">
    <property type="entry name" value="Peptidase_S11"/>
</dbReference>
<evidence type="ECO:0000259" key="10">
    <source>
        <dbReference type="Pfam" id="PF00768"/>
    </source>
</evidence>
<comment type="caution">
    <text evidence="11">The sequence shown here is derived from an EMBL/GenBank/DDBJ whole genome shotgun (WGS) entry which is preliminary data.</text>
</comment>
<evidence type="ECO:0000313" key="12">
    <source>
        <dbReference type="Proteomes" id="UP001526430"/>
    </source>
</evidence>
<dbReference type="PRINTS" id="PR00725">
    <property type="entry name" value="DADACBPTASE1"/>
</dbReference>
<evidence type="ECO:0000256" key="7">
    <source>
        <dbReference type="RuleBase" id="RU004016"/>
    </source>
</evidence>
<organism evidence="11 12">
    <name type="scientific">Sabulicella glaciei</name>
    <dbReference type="NCBI Taxonomy" id="2984948"/>
    <lineage>
        <taxon>Bacteria</taxon>
        <taxon>Pseudomonadati</taxon>
        <taxon>Pseudomonadota</taxon>
        <taxon>Alphaproteobacteria</taxon>
        <taxon>Acetobacterales</taxon>
        <taxon>Acetobacteraceae</taxon>
        <taxon>Sabulicella</taxon>
    </lineage>
</organism>
<dbReference type="Gene3D" id="3.40.710.10">
    <property type="entry name" value="DD-peptidase/beta-lactamase superfamily"/>
    <property type="match status" value="1"/>
</dbReference>
<protein>
    <submittedName>
        <fullName evidence="11">Serine hydrolase</fullName>
    </submittedName>
</protein>
<evidence type="ECO:0000256" key="4">
    <source>
        <dbReference type="ARBA" id="ARBA00022960"/>
    </source>
</evidence>
<dbReference type="PANTHER" id="PTHR21581">
    <property type="entry name" value="D-ALANYL-D-ALANINE CARBOXYPEPTIDASE"/>
    <property type="match status" value="1"/>
</dbReference>
<proteinExistence type="inferred from homology"/>
<reference evidence="11 12" key="1">
    <citation type="submission" date="2022-10" db="EMBL/GenBank/DDBJ databases">
        <title>Roseococcus glaciei nov., sp. nov., isolated from glacier.</title>
        <authorList>
            <person name="Liu Q."/>
            <person name="Xin Y.-H."/>
        </authorList>
    </citation>
    <scope>NUCLEOTIDE SEQUENCE [LARGE SCALE GENOMIC DNA]</scope>
    <source>
        <strain evidence="11 12">MDT2-1-1</strain>
    </source>
</reference>
<dbReference type="InterPro" id="IPR001967">
    <property type="entry name" value="Peptidase_S11_N"/>
</dbReference>
<dbReference type="GO" id="GO:0016787">
    <property type="term" value="F:hydrolase activity"/>
    <property type="evidence" value="ECO:0007669"/>
    <property type="project" value="UniProtKB-KW"/>
</dbReference>
<feature type="region of interest" description="Disordered" evidence="8">
    <location>
        <begin position="296"/>
        <end position="384"/>
    </location>
</feature>
<feature type="signal peptide" evidence="9">
    <location>
        <begin position="1"/>
        <end position="26"/>
    </location>
</feature>
<evidence type="ECO:0000256" key="3">
    <source>
        <dbReference type="ARBA" id="ARBA00022801"/>
    </source>
</evidence>
<feature type="chain" id="PRO_5045447017" evidence="9">
    <location>
        <begin position="27"/>
        <end position="384"/>
    </location>
</feature>
<evidence type="ECO:0000256" key="6">
    <source>
        <dbReference type="ARBA" id="ARBA00023316"/>
    </source>
</evidence>
<dbReference type="PANTHER" id="PTHR21581:SF6">
    <property type="entry name" value="TRAFFICKING PROTEIN PARTICLE COMPLEX SUBUNIT 12"/>
    <property type="match status" value="1"/>
</dbReference>
<keyword evidence="3 11" id="KW-0378">Hydrolase</keyword>
<evidence type="ECO:0000313" key="11">
    <source>
        <dbReference type="EMBL" id="MCW8084140.1"/>
    </source>
</evidence>
<keyword evidence="5" id="KW-0573">Peptidoglycan synthesis</keyword>
<dbReference type="Proteomes" id="UP001526430">
    <property type="component" value="Unassembled WGS sequence"/>
</dbReference>
<dbReference type="Pfam" id="PF00768">
    <property type="entry name" value="Peptidase_S11"/>
    <property type="match status" value="1"/>
</dbReference>
<keyword evidence="2 9" id="KW-0732">Signal</keyword>
<dbReference type="RefSeq" id="WP_301587749.1">
    <property type="nucleotide sequence ID" value="NZ_JAPFQI010000001.1"/>
</dbReference>
<evidence type="ECO:0000256" key="1">
    <source>
        <dbReference type="ARBA" id="ARBA00007164"/>
    </source>
</evidence>
<comment type="similarity">
    <text evidence="1 7">Belongs to the peptidase S11 family.</text>
</comment>
<dbReference type="SUPFAM" id="SSF56601">
    <property type="entry name" value="beta-lactamase/transpeptidase-like"/>
    <property type="match status" value="1"/>
</dbReference>
<evidence type="ECO:0000256" key="5">
    <source>
        <dbReference type="ARBA" id="ARBA00022984"/>
    </source>
</evidence>
<feature type="domain" description="Peptidase S11 D-alanyl-D-alanine carboxypeptidase A N-terminal" evidence="10">
    <location>
        <begin position="35"/>
        <end position="251"/>
    </location>
</feature>
<evidence type="ECO:0000256" key="2">
    <source>
        <dbReference type="ARBA" id="ARBA00022729"/>
    </source>
</evidence>